<dbReference type="InterPro" id="IPR002423">
    <property type="entry name" value="Cpn60/GroEL/TCP-1"/>
</dbReference>
<evidence type="ECO:0000256" key="9">
    <source>
        <dbReference type="ARBA" id="ARBA00024677"/>
    </source>
</evidence>
<evidence type="ECO:0000256" key="3">
    <source>
        <dbReference type="ARBA" id="ARBA00011531"/>
    </source>
</evidence>
<dbReference type="CDD" id="cd03336">
    <property type="entry name" value="TCP1_beta"/>
    <property type="match status" value="1"/>
</dbReference>
<dbReference type="FunFam" id="1.10.560.10:FF:000045">
    <property type="entry name" value="T-complex protein 1 subunit eta"/>
    <property type="match status" value="1"/>
</dbReference>
<dbReference type="NCBIfam" id="NF041083">
    <property type="entry name" value="thermosome_beta"/>
    <property type="match status" value="1"/>
</dbReference>
<dbReference type="InterPro" id="IPR027409">
    <property type="entry name" value="GroEL-like_apical_dom_sf"/>
</dbReference>
<dbReference type="NCBIfam" id="TIGR02341">
    <property type="entry name" value="chap_CCT_beta"/>
    <property type="match status" value="1"/>
</dbReference>
<sequence length="545" mass="59119">MFLQISRNNKDKISTAMLPVQILKQNAQEERGEGARLSSFVGAIAIGDLVKSTLGPKGMDKILLCGEGDSQQVQVTNDGATILKAIGVDNPAAKVLVEISMTQDSEVGDGTTSVTVLAAELLKEAERLIAARIHPQTIIAGYRRALRIAQDALRASAKTSNPADMRDDLLKIARTTLGSKILAQHKEHFAQLAVDAVLRLKGSGCLESIQIIKKLGGSMDDSYLDEGFLLEKRPGMYQPKKVENAKILIANTPMDTDKVKVFGSRVRVDSVAKVAELEVAEKRKMKDKVNKIIAHKINVFINRQLIYNYPEQLFADAGIMAIEHADFEGIERLALVLGGEIVSTFDSPELVKLGSCNLIEEVMVGEDRLLRFSGVPIGEACSIVLRGSTQQILDEAERSLHDALCVLVTHVKEARTVSGAGASEILMSTAAMFESQKIAGKESLAVEAFARALAQLPTYICDNAGLDSAEIVSKLRAYHSNGNHSMGIDIEKGEPVDVIEKGLIESLSVKLCMVSSAAEAAEQILRVDNIIKSAPRQRTRDRRPC</sequence>
<evidence type="ECO:0000256" key="11">
    <source>
        <dbReference type="RuleBase" id="RU004187"/>
    </source>
</evidence>
<dbReference type="FunFam" id="1.10.560.10:FF:000017">
    <property type="entry name" value="T-complex protein 1 subunit eta"/>
    <property type="match status" value="1"/>
</dbReference>
<dbReference type="GO" id="GO:0016887">
    <property type="term" value="F:ATP hydrolysis activity"/>
    <property type="evidence" value="ECO:0007669"/>
    <property type="project" value="InterPro"/>
</dbReference>
<name>A0A3P6T0W0_LITSI</name>
<dbReference type="PRINTS" id="PR00304">
    <property type="entry name" value="TCOMPLEXTCP1"/>
</dbReference>
<evidence type="ECO:0000313" key="13">
    <source>
        <dbReference type="Proteomes" id="UP000277928"/>
    </source>
</evidence>
<dbReference type="InterPro" id="IPR002194">
    <property type="entry name" value="Chaperonin_TCP-1_CS"/>
</dbReference>
<dbReference type="STRING" id="42156.A0A3P6T0W0"/>
<dbReference type="Gene3D" id="3.30.260.10">
    <property type="entry name" value="TCP-1-like chaperonin intermediate domain"/>
    <property type="match status" value="1"/>
</dbReference>
<protein>
    <recommendedName>
        <fullName evidence="4">T-complex protein 1 subunit beta</fullName>
    </recommendedName>
    <alternativeName>
        <fullName evidence="10">CCT-beta</fullName>
    </alternativeName>
</protein>
<accession>A0A3P6T0W0</accession>
<evidence type="ECO:0000256" key="8">
    <source>
        <dbReference type="ARBA" id="ARBA00023186"/>
    </source>
</evidence>
<comment type="subunit">
    <text evidence="3">Heterooligomeric complex of about 850 to 900 kDa that forms two stacked rings, 12 to 16 nm in diameter.</text>
</comment>
<keyword evidence="8 11" id="KW-0143">Chaperone</keyword>
<dbReference type="OrthoDB" id="10259763at2759"/>
<dbReference type="InterPro" id="IPR027410">
    <property type="entry name" value="TCP-1-like_intermed_sf"/>
</dbReference>
<keyword evidence="6 11" id="KW-0547">Nucleotide-binding</keyword>
<keyword evidence="13" id="KW-1185">Reference proteome</keyword>
<dbReference type="Gene3D" id="1.10.560.10">
    <property type="entry name" value="GroEL-like equatorial domain"/>
    <property type="match status" value="1"/>
</dbReference>
<dbReference type="FunFam" id="3.30.260.10:FF:000025">
    <property type="entry name" value="Chaperonin containing TCP1 subunit 2"/>
    <property type="match status" value="1"/>
</dbReference>
<dbReference type="Gene3D" id="3.50.7.10">
    <property type="entry name" value="GroEL"/>
    <property type="match status" value="1"/>
</dbReference>
<dbReference type="InterPro" id="IPR017998">
    <property type="entry name" value="Chaperone_TCP-1"/>
</dbReference>
<dbReference type="SUPFAM" id="SSF48592">
    <property type="entry name" value="GroEL equatorial domain-like"/>
    <property type="match status" value="1"/>
</dbReference>
<evidence type="ECO:0000256" key="7">
    <source>
        <dbReference type="ARBA" id="ARBA00022840"/>
    </source>
</evidence>
<evidence type="ECO:0000256" key="4">
    <source>
        <dbReference type="ARBA" id="ARBA00018961"/>
    </source>
</evidence>
<dbReference type="InterPro" id="IPR053374">
    <property type="entry name" value="TCP-1_chaperonin"/>
</dbReference>
<comment type="function">
    <text evidence="9">Molecular chaperone; assists the folding of proteins upon ATP hydrolysis. Known to play a role, in vitro, in the folding of actin and tubulin.</text>
</comment>
<reference evidence="12 13" key="1">
    <citation type="submission" date="2018-08" db="EMBL/GenBank/DDBJ databases">
        <authorList>
            <person name="Laetsch R D."/>
            <person name="Stevens L."/>
            <person name="Kumar S."/>
            <person name="Blaxter L. M."/>
        </authorList>
    </citation>
    <scope>NUCLEOTIDE SEQUENCE [LARGE SCALE GENOMIC DNA]</scope>
</reference>
<evidence type="ECO:0000256" key="1">
    <source>
        <dbReference type="ARBA" id="ARBA00004496"/>
    </source>
</evidence>
<dbReference type="SUPFAM" id="SSF54849">
    <property type="entry name" value="GroEL-intermediate domain like"/>
    <property type="match status" value="1"/>
</dbReference>
<dbReference type="PROSITE" id="PS00751">
    <property type="entry name" value="TCP1_2"/>
    <property type="match status" value="1"/>
</dbReference>
<comment type="similarity">
    <text evidence="2 11">Belongs to the TCP-1 chaperonin family.</text>
</comment>
<evidence type="ECO:0000256" key="6">
    <source>
        <dbReference type="ARBA" id="ARBA00022741"/>
    </source>
</evidence>
<evidence type="ECO:0000256" key="5">
    <source>
        <dbReference type="ARBA" id="ARBA00022490"/>
    </source>
</evidence>
<dbReference type="OMA" id="CAEMVMS"/>
<keyword evidence="5" id="KW-0963">Cytoplasm</keyword>
<dbReference type="PROSITE" id="PS00995">
    <property type="entry name" value="TCP1_3"/>
    <property type="match status" value="1"/>
</dbReference>
<comment type="subcellular location">
    <subcellularLocation>
        <location evidence="1">Cytoplasm</location>
    </subcellularLocation>
</comment>
<proteinExistence type="inferred from homology"/>
<gene>
    <name evidence="12" type="ORF">NLS_LOCUS5364</name>
</gene>
<dbReference type="InterPro" id="IPR012716">
    <property type="entry name" value="Chap_CCT_beta"/>
</dbReference>
<dbReference type="SUPFAM" id="SSF52029">
    <property type="entry name" value="GroEL apical domain-like"/>
    <property type="match status" value="1"/>
</dbReference>
<evidence type="ECO:0000256" key="2">
    <source>
        <dbReference type="ARBA" id="ARBA00008020"/>
    </source>
</evidence>
<evidence type="ECO:0000256" key="10">
    <source>
        <dbReference type="ARBA" id="ARBA00033237"/>
    </source>
</evidence>
<dbReference type="GO" id="GO:0005524">
    <property type="term" value="F:ATP binding"/>
    <property type="evidence" value="ECO:0007669"/>
    <property type="project" value="UniProtKB-KW"/>
</dbReference>
<dbReference type="FunFam" id="3.50.7.10:FF:000002">
    <property type="entry name" value="T-complex protein 1 subunit beta"/>
    <property type="match status" value="1"/>
</dbReference>
<dbReference type="Pfam" id="PF00118">
    <property type="entry name" value="Cpn60_TCP1"/>
    <property type="match status" value="1"/>
</dbReference>
<dbReference type="GO" id="GO:0051082">
    <property type="term" value="F:unfolded protein binding"/>
    <property type="evidence" value="ECO:0007669"/>
    <property type="project" value="InterPro"/>
</dbReference>
<keyword evidence="7 11" id="KW-0067">ATP-binding</keyword>
<dbReference type="GO" id="GO:0140662">
    <property type="term" value="F:ATP-dependent protein folding chaperone"/>
    <property type="evidence" value="ECO:0007669"/>
    <property type="project" value="InterPro"/>
</dbReference>
<dbReference type="PROSITE" id="PS00750">
    <property type="entry name" value="TCP1_1"/>
    <property type="match status" value="1"/>
</dbReference>
<dbReference type="AlphaFoldDB" id="A0A3P6T0W0"/>
<dbReference type="GO" id="GO:0005832">
    <property type="term" value="C:chaperonin-containing T-complex"/>
    <property type="evidence" value="ECO:0007669"/>
    <property type="project" value="InterPro"/>
</dbReference>
<organism evidence="12 13">
    <name type="scientific">Litomosoides sigmodontis</name>
    <name type="common">Filarial nematode worm</name>
    <dbReference type="NCBI Taxonomy" id="42156"/>
    <lineage>
        <taxon>Eukaryota</taxon>
        <taxon>Metazoa</taxon>
        <taxon>Ecdysozoa</taxon>
        <taxon>Nematoda</taxon>
        <taxon>Chromadorea</taxon>
        <taxon>Rhabditida</taxon>
        <taxon>Spirurina</taxon>
        <taxon>Spiruromorpha</taxon>
        <taxon>Filarioidea</taxon>
        <taxon>Onchocercidae</taxon>
        <taxon>Litomosoides</taxon>
    </lineage>
</organism>
<dbReference type="PANTHER" id="PTHR11353">
    <property type="entry name" value="CHAPERONIN"/>
    <property type="match status" value="1"/>
</dbReference>
<dbReference type="EMBL" id="UYRX01000399">
    <property type="protein sequence ID" value="VDK81592.1"/>
    <property type="molecule type" value="Genomic_DNA"/>
</dbReference>
<evidence type="ECO:0000313" key="12">
    <source>
        <dbReference type="EMBL" id="VDK81592.1"/>
    </source>
</evidence>
<dbReference type="InterPro" id="IPR027413">
    <property type="entry name" value="GROEL-like_equatorial_sf"/>
</dbReference>
<dbReference type="Proteomes" id="UP000277928">
    <property type="component" value="Unassembled WGS sequence"/>
</dbReference>